<evidence type="ECO:0000256" key="6">
    <source>
        <dbReference type="SAM" id="Phobius"/>
    </source>
</evidence>
<evidence type="ECO:0000256" key="2">
    <source>
        <dbReference type="ARBA" id="ARBA00007758"/>
    </source>
</evidence>
<comment type="similarity">
    <text evidence="2">Belongs to the thioredoxin family. DsbE subfamily.</text>
</comment>
<sequence length="181" mass="19689">MARIRPLMILPPVIFVALAGMFYFGMQREDPDQLPSTLAGKQAPPVALTPLGDLPGFDDAALRDGQIKLVNFWASWCAPCRVEHPNLTALSEQEGVPIYGVNYKDQPENARAFLAELGNPYVATGADRQGRMAINWGLYGVPETYVIDGAGQVLLRFAGPLTQRVIREQIAPVIDAARQGG</sequence>
<dbReference type="InterPro" id="IPR004799">
    <property type="entry name" value="Periplasmic_diS_OxRdtase_DsbE"/>
</dbReference>
<evidence type="ECO:0000313" key="9">
    <source>
        <dbReference type="Proteomes" id="UP000265848"/>
    </source>
</evidence>
<dbReference type="PROSITE" id="PS00194">
    <property type="entry name" value="THIOREDOXIN_1"/>
    <property type="match status" value="1"/>
</dbReference>
<dbReference type="NCBIfam" id="TIGR00385">
    <property type="entry name" value="dsbE"/>
    <property type="match status" value="1"/>
</dbReference>
<keyword evidence="5" id="KW-0676">Redox-active center</keyword>
<dbReference type="GO" id="GO:0017004">
    <property type="term" value="P:cytochrome complex assembly"/>
    <property type="evidence" value="ECO:0007669"/>
    <property type="project" value="UniProtKB-KW"/>
</dbReference>
<accession>A0A399IVW0</accession>
<evidence type="ECO:0000256" key="3">
    <source>
        <dbReference type="ARBA" id="ARBA00022748"/>
    </source>
</evidence>
<dbReference type="GO" id="GO:0015036">
    <property type="term" value="F:disulfide oxidoreductase activity"/>
    <property type="evidence" value="ECO:0007669"/>
    <property type="project" value="InterPro"/>
</dbReference>
<gene>
    <name evidence="8" type="ORF">DL237_18970</name>
</gene>
<dbReference type="Pfam" id="PF08534">
    <property type="entry name" value="Redoxin"/>
    <property type="match status" value="1"/>
</dbReference>
<dbReference type="PANTHER" id="PTHR42852:SF6">
    <property type="entry name" value="THIOL:DISULFIDE INTERCHANGE PROTEIN DSBE"/>
    <property type="match status" value="1"/>
</dbReference>
<protein>
    <submittedName>
        <fullName evidence="8">DsbE family thiol:disulfide interchange protein</fullName>
    </submittedName>
</protein>
<proteinExistence type="inferred from homology"/>
<organism evidence="8 9">
    <name type="scientific">Pseudooceanicola sediminis</name>
    <dbReference type="NCBI Taxonomy" id="2211117"/>
    <lineage>
        <taxon>Bacteria</taxon>
        <taxon>Pseudomonadati</taxon>
        <taxon>Pseudomonadota</taxon>
        <taxon>Alphaproteobacteria</taxon>
        <taxon>Rhodobacterales</taxon>
        <taxon>Paracoccaceae</taxon>
        <taxon>Pseudooceanicola</taxon>
    </lineage>
</organism>
<comment type="subcellular location">
    <subcellularLocation>
        <location evidence="1">Cell envelope</location>
    </subcellularLocation>
</comment>
<keyword evidence="6" id="KW-1133">Transmembrane helix</keyword>
<dbReference type="PANTHER" id="PTHR42852">
    <property type="entry name" value="THIOL:DISULFIDE INTERCHANGE PROTEIN DSBE"/>
    <property type="match status" value="1"/>
</dbReference>
<dbReference type="AlphaFoldDB" id="A0A399IVW0"/>
<keyword evidence="4" id="KW-1015">Disulfide bond</keyword>
<dbReference type="InterPro" id="IPR013740">
    <property type="entry name" value="Redoxin"/>
</dbReference>
<dbReference type="EMBL" id="QWJJ01000022">
    <property type="protein sequence ID" value="RII37090.1"/>
    <property type="molecule type" value="Genomic_DNA"/>
</dbReference>
<dbReference type="InterPro" id="IPR017937">
    <property type="entry name" value="Thioredoxin_CS"/>
</dbReference>
<dbReference type="InterPro" id="IPR050553">
    <property type="entry name" value="Thioredoxin_ResA/DsbE_sf"/>
</dbReference>
<feature type="domain" description="Thioredoxin" evidence="7">
    <location>
        <begin position="37"/>
        <end position="179"/>
    </location>
</feature>
<dbReference type="OrthoDB" id="9799347at2"/>
<keyword evidence="3" id="KW-0201">Cytochrome c-type biogenesis</keyword>
<keyword evidence="6" id="KW-0812">Transmembrane</keyword>
<feature type="transmembrane region" description="Helical" evidence="6">
    <location>
        <begin position="7"/>
        <end position="26"/>
    </location>
</feature>
<evidence type="ECO:0000256" key="4">
    <source>
        <dbReference type="ARBA" id="ARBA00023157"/>
    </source>
</evidence>
<evidence type="ECO:0000256" key="1">
    <source>
        <dbReference type="ARBA" id="ARBA00004196"/>
    </source>
</evidence>
<reference evidence="8 9" key="1">
    <citation type="submission" date="2018-08" db="EMBL/GenBank/DDBJ databases">
        <title>Pseudooceanicola sediminis CY03 in the family Rhodobacteracea.</title>
        <authorList>
            <person name="Zhang Y.-J."/>
        </authorList>
    </citation>
    <scope>NUCLEOTIDE SEQUENCE [LARGE SCALE GENOMIC DNA]</scope>
    <source>
        <strain evidence="8 9">CY03</strain>
    </source>
</reference>
<comment type="caution">
    <text evidence="8">The sequence shown here is derived from an EMBL/GenBank/DDBJ whole genome shotgun (WGS) entry which is preliminary data.</text>
</comment>
<dbReference type="GO" id="GO:0030288">
    <property type="term" value="C:outer membrane-bounded periplasmic space"/>
    <property type="evidence" value="ECO:0007669"/>
    <property type="project" value="InterPro"/>
</dbReference>
<dbReference type="SUPFAM" id="SSF52833">
    <property type="entry name" value="Thioredoxin-like"/>
    <property type="match status" value="1"/>
</dbReference>
<dbReference type="RefSeq" id="WP_119400625.1">
    <property type="nucleotide sequence ID" value="NZ_QWJJ01000022.1"/>
</dbReference>
<dbReference type="Proteomes" id="UP000265848">
    <property type="component" value="Unassembled WGS sequence"/>
</dbReference>
<dbReference type="InterPro" id="IPR013766">
    <property type="entry name" value="Thioredoxin_domain"/>
</dbReference>
<name>A0A399IVW0_9RHOB</name>
<keyword evidence="6" id="KW-0472">Membrane</keyword>
<dbReference type="CDD" id="cd03010">
    <property type="entry name" value="TlpA_like_DsbE"/>
    <property type="match status" value="1"/>
</dbReference>
<evidence type="ECO:0000313" key="8">
    <source>
        <dbReference type="EMBL" id="RII37090.1"/>
    </source>
</evidence>
<evidence type="ECO:0000259" key="7">
    <source>
        <dbReference type="PROSITE" id="PS51352"/>
    </source>
</evidence>
<dbReference type="PROSITE" id="PS51352">
    <property type="entry name" value="THIOREDOXIN_2"/>
    <property type="match status" value="1"/>
</dbReference>
<evidence type="ECO:0000256" key="5">
    <source>
        <dbReference type="ARBA" id="ARBA00023284"/>
    </source>
</evidence>
<dbReference type="Gene3D" id="3.40.30.10">
    <property type="entry name" value="Glutaredoxin"/>
    <property type="match status" value="1"/>
</dbReference>
<keyword evidence="9" id="KW-1185">Reference proteome</keyword>
<dbReference type="InterPro" id="IPR036249">
    <property type="entry name" value="Thioredoxin-like_sf"/>
</dbReference>